<gene>
    <name evidence="2" type="ORF">GEMMAAP_12990</name>
</gene>
<evidence type="ECO:0007829" key="4">
    <source>
        <dbReference type="PDB" id="7O0W"/>
    </source>
</evidence>
<accession>A0A143BK87</accession>
<sequence length="125" mass="13640">MNMHSSDATVSIPDDIDLILVDSVPVNDGIWAWYGIDDDRPMAAWSRFHATRCVEQLAINRARVGAAEWALADVQARGIVPCIAKAAAHLARARAELADWEAQGHRLEAARKVTPGAWTTPVIES</sequence>
<dbReference type="EMDB" id="EMD-12682"/>
<evidence type="ECO:0000256" key="1">
    <source>
        <dbReference type="SAM" id="Coils"/>
    </source>
</evidence>
<protein>
    <submittedName>
        <fullName evidence="2">Uncharacterized protein</fullName>
    </submittedName>
</protein>
<evidence type="ECO:0000313" key="2">
    <source>
        <dbReference type="EMBL" id="AMW05476.1"/>
    </source>
</evidence>
<keyword evidence="1" id="KW-0175">Coiled coil</keyword>
<dbReference type="PDB" id="7O0W">
    <property type="method" value="EM"/>
    <property type="resolution" value="2.47 A"/>
    <property type="chains" value="C2=1-125"/>
</dbReference>
<keyword evidence="4 5" id="KW-0002">3D-structure</keyword>
<dbReference type="RefSeq" id="WP_026848831.1">
    <property type="nucleotide sequence ID" value="NZ_CP011454.1"/>
</dbReference>
<reference evidence="2 3" key="1">
    <citation type="journal article" date="2014" name="Proc. Natl. Acad. Sci. U.S.A.">
        <title>Functional type 2 photosynthetic reaction centers found in the rare bacterial phylum Gemmatimonadetes.</title>
        <authorList>
            <person name="Zeng Y."/>
            <person name="Feng F."/>
            <person name="Medova H."/>
            <person name="Dean J."/>
            <person name="Koblizek M."/>
        </authorList>
    </citation>
    <scope>NUCLEOTIDE SEQUENCE [LARGE SCALE GENOMIC DNA]</scope>
    <source>
        <strain evidence="2 3">AP64</strain>
    </source>
</reference>
<dbReference type="EMDB" id="EMD-12681"/>
<name>A0A143BK87_9BACT</name>
<reference evidence="4 5" key="3">
    <citation type="journal article" date="2022" name="Sci. Adv.">
        <title>2.4-A structure of the double-ring &lt;i&gt;Gemmatimonas phototrophica&lt;/i&gt; photosystem.</title>
        <authorList>
            <person name="Qian P."/>
            <person name="Gardiner A.T."/>
            <person name="Simova I."/>
            <person name="Naydenova K."/>
            <person name="Croll T.I."/>
            <person name="Jackson P.J."/>
            <person name="Nupur"/>
            <person name="Kloz M."/>
            <person name="Cubakova P."/>
            <person name="Kuzma M."/>
            <person name="Zeng Y."/>
            <person name="Castro-Hartmann P."/>
            <person name="van Knippenberg B."/>
            <person name="Goldie K.N."/>
            <person name="Kaftan D."/>
            <person name="Hrouzek P."/>
            <person name="Hajek J."/>
            <person name="Agirre J."/>
            <person name="Siebert C.A."/>
            <person name="Bina D."/>
            <person name="Sader K."/>
            <person name="Stahlberg H."/>
            <person name="Sobotka R."/>
            <person name="Russo C.J."/>
            <person name="Polivka T."/>
            <person name="Hunter C.N."/>
            <person name="Koblizek M."/>
        </authorList>
    </citation>
    <scope>STRUCTURE BY ELECTRON MICROSCOPY (2.44 ANGSTROMS)</scope>
</reference>
<dbReference type="EMBL" id="CP011454">
    <property type="protein sequence ID" value="AMW05476.1"/>
    <property type="molecule type" value="Genomic_DNA"/>
</dbReference>
<reference evidence="2 3" key="2">
    <citation type="journal article" date="2016" name="Environ. Microbiol. Rep.">
        <title>Metagenomic evidence for the presence of phototrophic Gemmatimonadetes bacteria in diverse environments.</title>
        <authorList>
            <person name="Zeng Y."/>
            <person name="Baumbach J."/>
            <person name="Barbosa E.G."/>
            <person name="Azevedo V."/>
            <person name="Zhang C."/>
            <person name="Koblizek M."/>
        </authorList>
    </citation>
    <scope>NUCLEOTIDE SEQUENCE [LARGE SCALE GENOMIC DNA]</scope>
    <source>
        <strain evidence="2 3">AP64</strain>
    </source>
</reference>
<dbReference type="STRING" id="1379270.GEMMAAP_12990"/>
<feature type="coiled-coil region" evidence="1">
    <location>
        <begin position="83"/>
        <end position="110"/>
    </location>
</feature>
<dbReference type="PDB" id="7O0X">
    <property type="method" value="EM"/>
    <property type="resolution" value="2.44 A"/>
    <property type="chains" value="C2=1-125"/>
</dbReference>
<organism evidence="2 3">
    <name type="scientific">Gemmatimonas phototrophica</name>
    <dbReference type="NCBI Taxonomy" id="1379270"/>
    <lineage>
        <taxon>Bacteria</taxon>
        <taxon>Pseudomonadati</taxon>
        <taxon>Gemmatimonadota</taxon>
        <taxon>Gemmatimonadia</taxon>
        <taxon>Gemmatimonadales</taxon>
        <taxon>Gemmatimonadaceae</taxon>
        <taxon>Gemmatimonas</taxon>
    </lineage>
</organism>
<dbReference type="Proteomes" id="UP000076404">
    <property type="component" value="Chromosome"/>
</dbReference>
<evidence type="ECO:0007829" key="5">
    <source>
        <dbReference type="PDB" id="7O0X"/>
    </source>
</evidence>
<dbReference type="AlphaFoldDB" id="A0A143BK87"/>
<dbReference type="KEGG" id="gph:GEMMAAP_12990"/>
<keyword evidence="3" id="KW-1185">Reference proteome</keyword>
<proteinExistence type="evidence at protein level"/>
<evidence type="ECO:0000313" key="3">
    <source>
        <dbReference type="Proteomes" id="UP000076404"/>
    </source>
</evidence>